<dbReference type="InterPro" id="IPR000387">
    <property type="entry name" value="Tyr_Pase_dom"/>
</dbReference>
<evidence type="ECO:0000256" key="1">
    <source>
        <dbReference type="ARBA" id="ARBA00013015"/>
    </source>
</evidence>
<name>A0ABR3ZV82_9LECA</name>
<evidence type="ECO:0000259" key="5">
    <source>
        <dbReference type="PROSITE" id="PS50056"/>
    </source>
</evidence>
<feature type="compositionally biased region" description="Low complexity" evidence="3">
    <location>
        <begin position="447"/>
        <end position="457"/>
    </location>
</feature>
<feature type="compositionally biased region" description="Low complexity" evidence="3">
    <location>
        <begin position="501"/>
        <end position="514"/>
    </location>
</feature>
<feature type="domain" description="Tyrosine specific protein phosphatases" evidence="5">
    <location>
        <begin position="102"/>
        <end position="160"/>
    </location>
</feature>
<dbReference type="InterPro" id="IPR029023">
    <property type="entry name" value="Tensin_phosphatase"/>
</dbReference>
<dbReference type="InterPro" id="IPR000242">
    <property type="entry name" value="PTP_cat"/>
</dbReference>
<dbReference type="InterPro" id="IPR029021">
    <property type="entry name" value="Prot-tyrosine_phosphatase-like"/>
</dbReference>
<dbReference type="InterPro" id="IPR003595">
    <property type="entry name" value="Tyr_Pase_cat"/>
</dbReference>
<feature type="region of interest" description="Disordered" evidence="3">
    <location>
        <begin position="403"/>
        <end position="546"/>
    </location>
</feature>
<dbReference type="EC" id="3.1.3.67" evidence="1"/>
<keyword evidence="2" id="KW-0378">Hydrolase</keyword>
<feature type="region of interest" description="Disordered" evidence="3">
    <location>
        <begin position="336"/>
        <end position="366"/>
    </location>
</feature>
<dbReference type="InterPro" id="IPR000340">
    <property type="entry name" value="Dual-sp_phosphatase_cat-dom"/>
</dbReference>
<dbReference type="PROSITE" id="PS00383">
    <property type="entry name" value="TYR_PHOSPHATASE_1"/>
    <property type="match status" value="1"/>
</dbReference>
<feature type="compositionally biased region" description="Pro residues" evidence="3">
    <location>
        <begin position="345"/>
        <end position="361"/>
    </location>
</feature>
<keyword evidence="8" id="KW-1185">Reference proteome</keyword>
<feature type="domain" description="Phosphatase tensin-type" evidence="6">
    <location>
        <begin position="12"/>
        <end position="188"/>
    </location>
</feature>
<evidence type="ECO:0000256" key="3">
    <source>
        <dbReference type="SAM" id="MobiDB-lite"/>
    </source>
</evidence>
<evidence type="ECO:0000313" key="7">
    <source>
        <dbReference type="EMBL" id="KAL2036633.1"/>
    </source>
</evidence>
<evidence type="ECO:0000256" key="2">
    <source>
        <dbReference type="ARBA" id="ARBA00022801"/>
    </source>
</evidence>
<organism evidence="7 8">
    <name type="scientific">Stereocaulon virgatum</name>
    <dbReference type="NCBI Taxonomy" id="373712"/>
    <lineage>
        <taxon>Eukaryota</taxon>
        <taxon>Fungi</taxon>
        <taxon>Dikarya</taxon>
        <taxon>Ascomycota</taxon>
        <taxon>Pezizomycotina</taxon>
        <taxon>Lecanoromycetes</taxon>
        <taxon>OSLEUM clade</taxon>
        <taxon>Lecanoromycetidae</taxon>
        <taxon>Lecanorales</taxon>
        <taxon>Lecanorineae</taxon>
        <taxon>Stereocaulaceae</taxon>
        <taxon>Stereocaulon</taxon>
    </lineage>
</organism>
<dbReference type="InterPro" id="IPR016130">
    <property type="entry name" value="Tyr_Pase_AS"/>
</dbReference>
<dbReference type="Proteomes" id="UP001590950">
    <property type="component" value="Unassembled WGS sequence"/>
</dbReference>
<dbReference type="SUPFAM" id="SSF52799">
    <property type="entry name" value="(Phosphotyrosine protein) phosphatases II"/>
    <property type="match status" value="1"/>
</dbReference>
<accession>A0ABR3ZV82</accession>
<reference evidence="7 8" key="1">
    <citation type="submission" date="2024-09" db="EMBL/GenBank/DDBJ databases">
        <title>Rethinking Asexuality: The Enigmatic Case of Functional Sexual Genes in Lepraria (Stereocaulaceae).</title>
        <authorList>
            <person name="Doellman M."/>
            <person name="Sun Y."/>
            <person name="Barcenas-Pena A."/>
            <person name="Lumbsch H.T."/>
            <person name="Grewe F."/>
        </authorList>
    </citation>
    <scope>NUCLEOTIDE SEQUENCE [LARGE SCALE GENOMIC DNA]</scope>
    <source>
        <strain evidence="7 8">Mercado 3170</strain>
    </source>
</reference>
<feature type="domain" description="Tyrosine-protein phosphatase" evidence="4">
    <location>
        <begin position="53"/>
        <end position="136"/>
    </location>
</feature>
<dbReference type="EMBL" id="JBEFKJ010000061">
    <property type="protein sequence ID" value="KAL2036633.1"/>
    <property type="molecule type" value="Genomic_DNA"/>
</dbReference>
<dbReference type="Pfam" id="PF00782">
    <property type="entry name" value="DSPc"/>
    <property type="match status" value="1"/>
</dbReference>
<evidence type="ECO:0000259" key="4">
    <source>
        <dbReference type="PROSITE" id="PS50055"/>
    </source>
</evidence>
<dbReference type="CDD" id="cd14497">
    <property type="entry name" value="PTP_PTEN-like"/>
    <property type="match status" value="1"/>
</dbReference>
<dbReference type="PANTHER" id="PTHR12305">
    <property type="entry name" value="PHOSPHATASE WITH HOMOLOGY TO TENSIN"/>
    <property type="match status" value="1"/>
</dbReference>
<comment type="caution">
    <text evidence="7">The sequence shown here is derived from an EMBL/GenBank/DDBJ whole genome shotgun (WGS) entry which is preliminary data.</text>
</comment>
<dbReference type="PROSITE" id="PS51181">
    <property type="entry name" value="PPASE_TENSIN"/>
    <property type="match status" value="1"/>
</dbReference>
<feature type="compositionally biased region" description="Basic and acidic residues" evidence="3">
    <location>
        <begin position="479"/>
        <end position="493"/>
    </location>
</feature>
<dbReference type="PANTHER" id="PTHR12305:SF81">
    <property type="entry name" value="PHOSPHATIDYLINOSITOL 3,4,5-TRISPHOSPHATE 3-PHOSPHATASE AND DUAL-SPECIFICITY PROTEIN PHOSPHATASE PTEN"/>
    <property type="match status" value="1"/>
</dbReference>
<evidence type="ECO:0000313" key="8">
    <source>
        <dbReference type="Proteomes" id="UP001590950"/>
    </source>
</evidence>
<feature type="compositionally biased region" description="Basic and acidic residues" evidence="3">
    <location>
        <begin position="422"/>
        <end position="433"/>
    </location>
</feature>
<sequence>MASLLRQIVAGPRLRHPEAGLDLCYVTDNIIATSGPSSTYPQRAYRNPTDQLVKFLDYKHGENWAIWEFRAEGTGYPDKEVYNRIHHYPWPDHHPPPFALIPNIMASARNWLKDPEASDRVVVVHCKAGKGRSGTVACSYLISEEGWTMDDALMRFTARRMRNGFGSGVSIPSQLRWIGYVDWWAKHGKVYVEKQIEVLEVHVWGLRDGVKAAVEGYVDEGKTIKTFHTFSKDERMVMDDSSQGTAKPTTMSDHLNEKTLPLHETSAQFSATTNTDASESASEPGASAVIFRPAKPIILPTSDINIDFERRNKATYGFTMVTSVAHVWFNAYWESQHSSTKPPDPKTSPPDLPDPSDPHNPPDSGVFEIEWDAMDGIKGSARKGIRALDRLAVVWRALPDHPQTPRKVVTQPKAGEPIPESKPADWKKAHQETHSTLGKNLGLRAESPSSANISRASSEVDLKDHTANPQEDDDNDSEAGVRPHGPEGEDHIAHIKNGQHPTIAISSPTSSPATKPLNFDGTAPDIDLGIEKTQSPAHSPGLVRDVGSGKVAGVVDQMRAARVGELPDAEQRVPGQIIREERGVRDG</sequence>
<dbReference type="PROSITE" id="PS50055">
    <property type="entry name" value="TYR_PHOSPHATASE_PTP"/>
    <property type="match status" value="1"/>
</dbReference>
<proteinExistence type="predicted"/>
<protein>
    <recommendedName>
        <fullName evidence="1">phosphatidylinositol-3,4,5-trisphosphate 3-phosphatase</fullName>
        <ecNumber evidence="1">3.1.3.67</ecNumber>
    </recommendedName>
</protein>
<dbReference type="PROSITE" id="PS50056">
    <property type="entry name" value="TYR_PHOSPHATASE_2"/>
    <property type="match status" value="1"/>
</dbReference>
<dbReference type="SMART" id="SM00404">
    <property type="entry name" value="PTPc_motif"/>
    <property type="match status" value="1"/>
</dbReference>
<gene>
    <name evidence="7" type="ORF">N7G274_010659</name>
</gene>
<evidence type="ECO:0000259" key="6">
    <source>
        <dbReference type="PROSITE" id="PS51181"/>
    </source>
</evidence>
<dbReference type="InterPro" id="IPR051281">
    <property type="entry name" value="Dual-spec_lipid-protein_phosph"/>
</dbReference>
<dbReference type="Gene3D" id="3.90.190.10">
    <property type="entry name" value="Protein tyrosine phosphatase superfamily"/>
    <property type="match status" value="1"/>
</dbReference>